<reference evidence="2" key="1">
    <citation type="journal article" date="2022" name="bioRxiv">
        <title>Sequencing and chromosome-scale assembly of the giantPleurodeles waltlgenome.</title>
        <authorList>
            <person name="Brown T."/>
            <person name="Elewa A."/>
            <person name="Iarovenko S."/>
            <person name="Subramanian E."/>
            <person name="Araus A.J."/>
            <person name="Petzold A."/>
            <person name="Susuki M."/>
            <person name="Suzuki K.-i.T."/>
            <person name="Hayashi T."/>
            <person name="Toyoda A."/>
            <person name="Oliveira C."/>
            <person name="Osipova E."/>
            <person name="Leigh N.D."/>
            <person name="Simon A."/>
            <person name="Yun M.H."/>
        </authorList>
    </citation>
    <scope>NUCLEOTIDE SEQUENCE</scope>
    <source>
        <strain evidence="2">20211129_DDA</strain>
        <tissue evidence="2">Liver</tissue>
    </source>
</reference>
<dbReference type="AlphaFoldDB" id="A0AAV7QZ33"/>
<feature type="region of interest" description="Disordered" evidence="1">
    <location>
        <begin position="100"/>
        <end position="124"/>
    </location>
</feature>
<comment type="caution">
    <text evidence="2">The sequence shown here is derived from an EMBL/GenBank/DDBJ whole genome shotgun (WGS) entry which is preliminary data.</text>
</comment>
<accession>A0AAV7QZ33</accession>
<dbReference type="EMBL" id="JANPWB010000010">
    <property type="protein sequence ID" value="KAJ1143718.1"/>
    <property type="molecule type" value="Genomic_DNA"/>
</dbReference>
<feature type="region of interest" description="Disordered" evidence="1">
    <location>
        <begin position="22"/>
        <end position="82"/>
    </location>
</feature>
<sequence length="124" mass="13376">MLKRGSRPWSAKALVWVSVTRTGWSGTKGGPKRGNRLGPVGSGKQVPEEKLRAEVTRNRIKGDTRGDTIGGEGLAWPKKNGWTRGLPPIRWRVVGWAGEQVSAEGPTEDAEGTNYGEEKADPGV</sequence>
<protein>
    <submittedName>
        <fullName evidence="2">Uncharacterized protein</fullName>
    </submittedName>
</protein>
<proteinExistence type="predicted"/>
<organism evidence="2 3">
    <name type="scientific">Pleurodeles waltl</name>
    <name type="common">Iberian ribbed newt</name>
    <dbReference type="NCBI Taxonomy" id="8319"/>
    <lineage>
        <taxon>Eukaryota</taxon>
        <taxon>Metazoa</taxon>
        <taxon>Chordata</taxon>
        <taxon>Craniata</taxon>
        <taxon>Vertebrata</taxon>
        <taxon>Euteleostomi</taxon>
        <taxon>Amphibia</taxon>
        <taxon>Batrachia</taxon>
        <taxon>Caudata</taxon>
        <taxon>Salamandroidea</taxon>
        <taxon>Salamandridae</taxon>
        <taxon>Pleurodelinae</taxon>
        <taxon>Pleurodeles</taxon>
    </lineage>
</organism>
<name>A0AAV7QZ33_PLEWA</name>
<feature type="compositionally biased region" description="Basic and acidic residues" evidence="1">
    <location>
        <begin position="46"/>
        <end position="66"/>
    </location>
</feature>
<evidence type="ECO:0000313" key="3">
    <source>
        <dbReference type="Proteomes" id="UP001066276"/>
    </source>
</evidence>
<keyword evidence="3" id="KW-1185">Reference proteome</keyword>
<evidence type="ECO:0000313" key="2">
    <source>
        <dbReference type="EMBL" id="KAJ1143718.1"/>
    </source>
</evidence>
<dbReference type="Proteomes" id="UP001066276">
    <property type="component" value="Chromosome 6"/>
</dbReference>
<evidence type="ECO:0000256" key="1">
    <source>
        <dbReference type="SAM" id="MobiDB-lite"/>
    </source>
</evidence>
<gene>
    <name evidence="2" type="ORF">NDU88_010023</name>
</gene>